<proteinExistence type="predicted"/>
<sequence>MMVVQEQEDYRREYLEFRFHGVLLPRGVCRGERFSFEMAVSAVFLSTVNPPRKRWRIGSRLHSCGRMLFGARGMFYRARVASTTELLFRDAVYELITVAGQLAAAARYTRPLETR</sequence>
<reference evidence="1" key="1">
    <citation type="journal article" date="2022" name="bioRxiv">
        <title>Sequencing and chromosome-scale assembly of the giantPleurodeles waltlgenome.</title>
        <authorList>
            <person name="Brown T."/>
            <person name="Elewa A."/>
            <person name="Iarovenko S."/>
            <person name="Subramanian E."/>
            <person name="Araus A.J."/>
            <person name="Petzold A."/>
            <person name="Susuki M."/>
            <person name="Suzuki K.-i.T."/>
            <person name="Hayashi T."/>
            <person name="Toyoda A."/>
            <person name="Oliveira C."/>
            <person name="Osipova E."/>
            <person name="Leigh N.D."/>
            <person name="Simon A."/>
            <person name="Yun M.H."/>
        </authorList>
    </citation>
    <scope>NUCLEOTIDE SEQUENCE</scope>
    <source>
        <strain evidence="1">20211129_DDA</strain>
        <tissue evidence="1">Liver</tissue>
    </source>
</reference>
<dbReference type="EMBL" id="JANPWB010000009">
    <property type="protein sequence ID" value="KAJ1153329.1"/>
    <property type="molecule type" value="Genomic_DNA"/>
</dbReference>
<keyword evidence="2" id="KW-1185">Reference proteome</keyword>
<evidence type="ECO:0000313" key="2">
    <source>
        <dbReference type="Proteomes" id="UP001066276"/>
    </source>
</evidence>
<accession>A0AAV7RKL5</accession>
<gene>
    <name evidence="1" type="ORF">NDU88_006090</name>
</gene>
<dbReference type="Proteomes" id="UP001066276">
    <property type="component" value="Chromosome 5"/>
</dbReference>
<protein>
    <submittedName>
        <fullName evidence="1">Uncharacterized protein</fullName>
    </submittedName>
</protein>
<name>A0AAV7RKL5_PLEWA</name>
<comment type="caution">
    <text evidence="1">The sequence shown here is derived from an EMBL/GenBank/DDBJ whole genome shotgun (WGS) entry which is preliminary data.</text>
</comment>
<dbReference type="AlphaFoldDB" id="A0AAV7RKL5"/>
<organism evidence="1 2">
    <name type="scientific">Pleurodeles waltl</name>
    <name type="common">Iberian ribbed newt</name>
    <dbReference type="NCBI Taxonomy" id="8319"/>
    <lineage>
        <taxon>Eukaryota</taxon>
        <taxon>Metazoa</taxon>
        <taxon>Chordata</taxon>
        <taxon>Craniata</taxon>
        <taxon>Vertebrata</taxon>
        <taxon>Euteleostomi</taxon>
        <taxon>Amphibia</taxon>
        <taxon>Batrachia</taxon>
        <taxon>Caudata</taxon>
        <taxon>Salamandroidea</taxon>
        <taxon>Salamandridae</taxon>
        <taxon>Pleurodelinae</taxon>
        <taxon>Pleurodeles</taxon>
    </lineage>
</organism>
<evidence type="ECO:0000313" key="1">
    <source>
        <dbReference type="EMBL" id="KAJ1153329.1"/>
    </source>
</evidence>